<protein>
    <recommendedName>
        <fullName evidence="3">phosphoglycerate mutase (2,3-diphosphoglycerate-dependent)</fullName>
        <ecNumber evidence="3">5.4.2.11</ecNumber>
    </recommendedName>
</protein>
<keyword evidence="10" id="KW-1185">Reference proteome</keyword>
<organism evidence="9 10">
    <name type="scientific">Polarella glacialis</name>
    <name type="common">Dinoflagellate</name>
    <dbReference type="NCBI Taxonomy" id="89957"/>
    <lineage>
        <taxon>Eukaryota</taxon>
        <taxon>Sar</taxon>
        <taxon>Alveolata</taxon>
        <taxon>Dinophyceae</taxon>
        <taxon>Suessiales</taxon>
        <taxon>Suessiaceae</taxon>
        <taxon>Polarella</taxon>
    </lineage>
</organism>
<dbReference type="FunFam" id="3.40.50.1240:FF:000003">
    <property type="entry name" value="2,3-bisphosphoglycerate-dependent phosphoglycerate mutase"/>
    <property type="match status" value="1"/>
</dbReference>
<evidence type="ECO:0000256" key="3">
    <source>
        <dbReference type="ARBA" id="ARBA00012028"/>
    </source>
</evidence>
<dbReference type="GO" id="GO:0004619">
    <property type="term" value="F:phosphoglycerate mutase activity"/>
    <property type="evidence" value="ECO:0007669"/>
    <property type="project" value="UniProtKB-EC"/>
</dbReference>
<comment type="similarity">
    <text evidence="2">Belongs to the phosphoglycerate mutase family. BPG-dependent PGAM subfamily.</text>
</comment>
<dbReference type="InterPro" id="IPR029033">
    <property type="entry name" value="His_PPase_superfam"/>
</dbReference>
<dbReference type="Proteomes" id="UP000654075">
    <property type="component" value="Unassembled WGS sequence"/>
</dbReference>
<feature type="site" description="Transition state stabilizer" evidence="7">
    <location>
        <position position="540"/>
    </location>
</feature>
<evidence type="ECO:0000256" key="7">
    <source>
        <dbReference type="PIRSR" id="PIRSR613078-3"/>
    </source>
</evidence>
<gene>
    <name evidence="9" type="ORF">PGLA1383_LOCUS43939</name>
</gene>
<dbReference type="NCBIfam" id="TIGR01258">
    <property type="entry name" value="pgm_1"/>
    <property type="match status" value="1"/>
</dbReference>
<evidence type="ECO:0000256" key="8">
    <source>
        <dbReference type="SAM" id="MobiDB-lite"/>
    </source>
</evidence>
<evidence type="ECO:0000313" key="10">
    <source>
        <dbReference type="Proteomes" id="UP000654075"/>
    </source>
</evidence>
<evidence type="ECO:0000256" key="2">
    <source>
        <dbReference type="ARBA" id="ARBA00006717"/>
    </source>
</evidence>
<dbReference type="HAMAP" id="MF_01039">
    <property type="entry name" value="PGAM_GpmA"/>
    <property type="match status" value="1"/>
</dbReference>
<dbReference type="GO" id="GO:0006096">
    <property type="term" value="P:glycolytic process"/>
    <property type="evidence" value="ECO:0007669"/>
    <property type="project" value="UniProtKB-KW"/>
</dbReference>
<feature type="binding site" evidence="6">
    <location>
        <position position="456"/>
    </location>
    <ligand>
        <name>substrate</name>
    </ligand>
</feature>
<keyword evidence="5" id="KW-0413">Isomerase</keyword>
<comment type="caution">
    <text evidence="9">The sequence shown here is derived from an EMBL/GenBank/DDBJ whole genome shotgun (WGS) entry which is preliminary data.</text>
</comment>
<feature type="compositionally biased region" description="Acidic residues" evidence="8">
    <location>
        <begin position="344"/>
        <end position="354"/>
    </location>
</feature>
<dbReference type="SMART" id="SM00855">
    <property type="entry name" value="PGAM"/>
    <property type="match status" value="1"/>
</dbReference>
<dbReference type="AlphaFoldDB" id="A0A813GPS8"/>
<comment type="catalytic activity">
    <reaction evidence="1">
        <text>(2R)-2-phosphoglycerate = (2R)-3-phosphoglycerate</text>
        <dbReference type="Rhea" id="RHEA:15901"/>
        <dbReference type="ChEBI" id="CHEBI:58272"/>
        <dbReference type="ChEBI" id="CHEBI:58289"/>
        <dbReference type="EC" id="5.4.2.11"/>
    </reaction>
</comment>
<dbReference type="PANTHER" id="PTHR11931">
    <property type="entry name" value="PHOSPHOGLYCERATE MUTASE"/>
    <property type="match status" value="1"/>
</dbReference>
<dbReference type="InterPro" id="IPR013078">
    <property type="entry name" value="His_Pase_superF_clade-1"/>
</dbReference>
<dbReference type="EMBL" id="CAJNNV010029103">
    <property type="protein sequence ID" value="CAE8627089.1"/>
    <property type="molecule type" value="Genomic_DNA"/>
</dbReference>
<feature type="binding site" evidence="6">
    <location>
        <position position="418"/>
    </location>
    <ligand>
        <name>substrate</name>
    </ligand>
</feature>
<keyword evidence="4" id="KW-0324">Glycolysis</keyword>
<dbReference type="CDD" id="cd07067">
    <property type="entry name" value="HP_PGM_like"/>
    <property type="match status" value="1"/>
</dbReference>
<evidence type="ECO:0000256" key="4">
    <source>
        <dbReference type="ARBA" id="ARBA00023152"/>
    </source>
</evidence>
<dbReference type="InterPro" id="IPR005952">
    <property type="entry name" value="Phosphogly_mut1"/>
</dbReference>
<feature type="region of interest" description="Disordered" evidence="8">
    <location>
        <begin position="338"/>
        <end position="358"/>
    </location>
</feature>
<dbReference type="SUPFAM" id="SSF53254">
    <property type="entry name" value="Phosphoglycerate mutase-like"/>
    <property type="match status" value="1"/>
</dbReference>
<feature type="binding site" evidence="6">
    <location>
        <begin position="445"/>
        <end position="448"/>
    </location>
    <ligand>
        <name>substrate</name>
    </ligand>
</feature>
<feature type="region of interest" description="Disordered" evidence="8">
    <location>
        <begin position="471"/>
        <end position="495"/>
    </location>
</feature>
<reference evidence="9" key="1">
    <citation type="submission" date="2021-02" db="EMBL/GenBank/DDBJ databases">
        <authorList>
            <person name="Dougan E. K."/>
            <person name="Rhodes N."/>
            <person name="Thang M."/>
            <person name="Chan C."/>
        </authorList>
    </citation>
    <scope>NUCLEOTIDE SEQUENCE</scope>
</reference>
<name>A0A813GPS8_POLGL</name>
<accession>A0A813GPS8</accession>
<evidence type="ECO:0000256" key="6">
    <source>
        <dbReference type="PIRSR" id="PIRSR613078-2"/>
    </source>
</evidence>
<evidence type="ECO:0000313" key="9">
    <source>
        <dbReference type="EMBL" id="CAE8627089.1"/>
    </source>
</evidence>
<proteinExistence type="inferred from homology"/>
<dbReference type="Pfam" id="PF00300">
    <property type="entry name" value="His_Phos_1"/>
    <property type="match status" value="1"/>
</dbReference>
<dbReference type="OrthoDB" id="354304at2759"/>
<evidence type="ECO:0000256" key="1">
    <source>
        <dbReference type="ARBA" id="ARBA00000380"/>
    </source>
</evidence>
<evidence type="ECO:0000256" key="5">
    <source>
        <dbReference type="ARBA" id="ARBA00023235"/>
    </source>
</evidence>
<feature type="binding site" evidence="6">
    <location>
        <begin position="379"/>
        <end position="380"/>
    </location>
    <ligand>
        <name>substrate</name>
    </ligand>
</feature>
<sequence>MKKGGALCSSDAEALRDFSHHWRLDDNTQKYLAGLPSNVQSAVISGFKASQSTHCVSALLHGYARAIAQKLAPSLTDWDLNVFVKLWCLDQETQQYLEELPKSLAREVIIGFHPKEGTPNLGNQVRRFTQSIADNMGIRLPLGPGTAAAARRFSATAVTAACSVDAVGATRSHPPERSASPEEQLCAFAERWQLTEATQQSIRTLPSDLRQQVVTGFQPKPGTRNVEALLHGYARSIQSRMGKAPFPSGLPGVSIVSAPPADSAPPSEVRVFFLIRGRSLCEGITATGTDSKPSWKAPPSAAPFLAGFAKAAKATAAEKPKALQKVKSSQGFGFALLRDGDSSSGEEEEDDTDEVNDKDLQVVLLRNAESQSDAENLFTGWHDSDLSEKGKLEAVRAGKGLQAKGFKFDVVFTSILRRAIHTAWTVLINSENFSMPIVNSWRLNERHYGDLQGLSKDEAVKKHGDTQMDLWRSSFDASPPEVSTGDARRPSNDSMYAGLPRAALPTAESLQMTEDRVLPYWNDNIAPCVMAGKSVLVVAHGGSLPMICKSLEGMTKEQAVKEVNDMPCGVPLVYELDEKMNFVKKYYLQD</sequence>
<dbReference type="EC" id="5.4.2.11" evidence="3"/>
<dbReference type="Gene3D" id="3.40.50.1240">
    <property type="entry name" value="Phosphoglycerate mutase-like"/>
    <property type="match status" value="1"/>
</dbReference>